<name>A0A9P6HRF0_9AGAM</name>
<dbReference type="SUPFAM" id="SSF53955">
    <property type="entry name" value="Lysozyme-like"/>
    <property type="match status" value="1"/>
</dbReference>
<feature type="compositionally biased region" description="Polar residues" evidence="1">
    <location>
        <begin position="117"/>
        <end position="141"/>
    </location>
</feature>
<evidence type="ECO:0000256" key="1">
    <source>
        <dbReference type="SAM" id="MobiDB-lite"/>
    </source>
</evidence>
<dbReference type="OrthoDB" id="2537480at2759"/>
<dbReference type="Pfam" id="PF01464">
    <property type="entry name" value="SLT"/>
    <property type="match status" value="1"/>
</dbReference>
<dbReference type="InterPro" id="IPR023346">
    <property type="entry name" value="Lysozyme-like_dom_sf"/>
</dbReference>
<reference evidence="4" key="2">
    <citation type="submission" date="2020-11" db="EMBL/GenBank/DDBJ databases">
        <authorList>
            <consortium name="DOE Joint Genome Institute"/>
            <person name="Kuo A."/>
            <person name="Miyauchi S."/>
            <person name="Kiss E."/>
            <person name="Drula E."/>
            <person name="Kohler A."/>
            <person name="Sanchez-Garcia M."/>
            <person name="Andreopoulos B."/>
            <person name="Barry K.W."/>
            <person name="Bonito G."/>
            <person name="Buee M."/>
            <person name="Carver A."/>
            <person name="Chen C."/>
            <person name="Cichocki N."/>
            <person name="Clum A."/>
            <person name="Culley D."/>
            <person name="Crous P.W."/>
            <person name="Fauchery L."/>
            <person name="Girlanda M."/>
            <person name="Hayes R."/>
            <person name="Keri Z."/>
            <person name="Labutti K."/>
            <person name="Lipzen A."/>
            <person name="Lombard V."/>
            <person name="Magnuson J."/>
            <person name="Maillard F."/>
            <person name="Morin E."/>
            <person name="Murat C."/>
            <person name="Nolan M."/>
            <person name="Ohm R."/>
            <person name="Pangilinan J."/>
            <person name="Pereira M."/>
            <person name="Perotto S."/>
            <person name="Peter M."/>
            <person name="Riley R."/>
            <person name="Sitrit Y."/>
            <person name="Stielow B."/>
            <person name="Szollosi G."/>
            <person name="Zifcakova L."/>
            <person name="Stursova M."/>
            <person name="Spatafora J.W."/>
            <person name="Tedersoo L."/>
            <person name="Vaario L.-M."/>
            <person name="Yamada A."/>
            <person name="Yan M."/>
            <person name="Wang P."/>
            <person name="Xu J."/>
            <person name="Bruns T."/>
            <person name="Baldrian P."/>
            <person name="Vilgalys R."/>
            <person name="Henrissat B."/>
            <person name="Grigoriev I.V."/>
            <person name="Hibbett D."/>
            <person name="Nagy L.G."/>
            <person name="Martin F.M."/>
        </authorList>
    </citation>
    <scope>NUCLEOTIDE SEQUENCE</scope>
    <source>
        <strain evidence="4">UH-Tt-Lm1</strain>
    </source>
</reference>
<accession>A0A9P6HRF0</accession>
<evidence type="ECO:0000259" key="3">
    <source>
        <dbReference type="Pfam" id="PF01464"/>
    </source>
</evidence>
<feature type="compositionally biased region" description="Low complexity" evidence="1">
    <location>
        <begin position="70"/>
        <end position="87"/>
    </location>
</feature>
<dbReference type="EMBL" id="WIUZ02000001">
    <property type="protein sequence ID" value="KAF9793374.1"/>
    <property type="molecule type" value="Genomic_DNA"/>
</dbReference>
<keyword evidence="2" id="KW-0732">Signal</keyword>
<dbReference type="Proteomes" id="UP000736335">
    <property type="component" value="Unassembled WGS sequence"/>
</dbReference>
<dbReference type="InterPro" id="IPR008258">
    <property type="entry name" value="Transglycosylase_SLT_dom_1"/>
</dbReference>
<feature type="compositionally biased region" description="Pro residues" evidence="1">
    <location>
        <begin position="88"/>
        <end position="108"/>
    </location>
</feature>
<evidence type="ECO:0000313" key="4">
    <source>
        <dbReference type="EMBL" id="KAF9793374.1"/>
    </source>
</evidence>
<evidence type="ECO:0000313" key="5">
    <source>
        <dbReference type="Proteomes" id="UP000736335"/>
    </source>
</evidence>
<protein>
    <submittedName>
        <fullName evidence="4">Lysozyme-like protein</fullName>
    </submittedName>
</protein>
<dbReference type="Gene3D" id="1.10.530.10">
    <property type="match status" value="1"/>
</dbReference>
<feature type="signal peptide" evidence="2">
    <location>
        <begin position="1"/>
        <end position="19"/>
    </location>
</feature>
<gene>
    <name evidence="4" type="ORF">BJ322DRAFT_123453</name>
</gene>
<organism evidence="4 5">
    <name type="scientific">Thelephora terrestris</name>
    <dbReference type="NCBI Taxonomy" id="56493"/>
    <lineage>
        <taxon>Eukaryota</taxon>
        <taxon>Fungi</taxon>
        <taxon>Dikarya</taxon>
        <taxon>Basidiomycota</taxon>
        <taxon>Agaricomycotina</taxon>
        <taxon>Agaricomycetes</taxon>
        <taxon>Thelephorales</taxon>
        <taxon>Thelephoraceae</taxon>
        <taxon>Thelephora</taxon>
    </lineage>
</organism>
<dbReference type="AlphaFoldDB" id="A0A9P6HRF0"/>
<feature type="region of interest" description="Disordered" evidence="1">
    <location>
        <begin position="24"/>
        <end position="142"/>
    </location>
</feature>
<feature type="compositionally biased region" description="Basic residues" evidence="1">
    <location>
        <begin position="24"/>
        <end position="35"/>
    </location>
</feature>
<keyword evidence="5" id="KW-1185">Reference proteome</keyword>
<sequence>MKFLSTLVLLAALSVLTEALHHDHVRRSPHNRLARRGNNTNGRCRQRKTPPPSPPPSQNDSDGDCDGDDNTNTNQGTNPQPNNGPASSPSPAPSPSPSPSPSPTPNTSPAPSNSNGVIQVQDNTCGPNGATEQVTQTTGPNGSIDWMNCGVNGAGWTPPPVKVTDLITVDLDDAISQGGPFTTCSAFVWAFKQYGQQFGLPPILLASIALQESSCNPATVGGNGEQGLMQLTSDKCGDAPGGNCQDVGYNVMTGAKYFSSQLAASDGNFFLALGSYNGWVEGMTVQYATRMRYTACHAQNNLDYLHQTVNGWLQNKDAYALHLGEYFNIADC</sequence>
<proteinExistence type="predicted"/>
<reference evidence="4" key="1">
    <citation type="journal article" date="2020" name="Nat. Commun.">
        <title>Large-scale genome sequencing of mycorrhizal fungi provides insights into the early evolution of symbiotic traits.</title>
        <authorList>
            <person name="Miyauchi S."/>
            <person name="Kiss E."/>
            <person name="Kuo A."/>
            <person name="Drula E."/>
            <person name="Kohler A."/>
            <person name="Sanchez-Garcia M."/>
            <person name="Morin E."/>
            <person name="Andreopoulos B."/>
            <person name="Barry K.W."/>
            <person name="Bonito G."/>
            <person name="Buee M."/>
            <person name="Carver A."/>
            <person name="Chen C."/>
            <person name="Cichocki N."/>
            <person name="Clum A."/>
            <person name="Culley D."/>
            <person name="Crous P.W."/>
            <person name="Fauchery L."/>
            <person name="Girlanda M."/>
            <person name="Hayes R.D."/>
            <person name="Keri Z."/>
            <person name="LaButti K."/>
            <person name="Lipzen A."/>
            <person name="Lombard V."/>
            <person name="Magnuson J."/>
            <person name="Maillard F."/>
            <person name="Murat C."/>
            <person name="Nolan M."/>
            <person name="Ohm R.A."/>
            <person name="Pangilinan J."/>
            <person name="Pereira M.F."/>
            <person name="Perotto S."/>
            <person name="Peter M."/>
            <person name="Pfister S."/>
            <person name="Riley R."/>
            <person name="Sitrit Y."/>
            <person name="Stielow J.B."/>
            <person name="Szollosi G."/>
            <person name="Zifcakova L."/>
            <person name="Stursova M."/>
            <person name="Spatafora J.W."/>
            <person name="Tedersoo L."/>
            <person name="Vaario L.M."/>
            <person name="Yamada A."/>
            <person name="Yan M."/>
            <person name="Wang P."/>
            <person name="Xu J."/>
            <person name="Bruns T."/>
            <person name="Baldrian P."/>
            <person name="Vilgalys R."/>
            <person name="Dunand C."/>
            <person name="Henrissat B."/>
            <person name="Grigoriev I.V."/>
            <person name="Hibbett D."/>
            <person name="Nagy L.G."/>
            <person name="Martin F.M."/>
        </authorList>
    </citation>
    <scope>NUCLEOTIDE SEQUENCE</scope>
    <source>
        <strain evidence="4">UH-Tt-Lm1</strain>
    </source>
</reference>
<feature type="domain" description="Transglycosylase SLT" evidence="3">
    <location>
        <begin position="191"/>
        <end position="278"/>
    </location>
</feature>
<feature type="chain" id="PRO_5040304750" evidence="2">
    <location>
        <begin position="20"/>
        <end position="332"/>
    </location>
</feature>
<comment type="caution">
    <text evidence="4">The sequence shown here is derived from an EMBL/GenBank/DDBJ whole genome shotgun (WGS) entry which is preliminary data.</text>
</comment>
<evidence type="ECO:0000256" key="2">
    <source>
        <dbReference type="SAM" id="SignalP"/>
    </source>
</evidence>